<dbReference type="EMBL" id="MU151265">
    <property type="protein sequence ID" value="KAF9446062.1"/>
    <property type="molecule type" value="Genomic_DNA"/>
</dbReference>
<evidence type="ECO:0000259" key="1">
    <source>
        <dbReference type="Pfam" id="PF13521"/>
    </source>
</evidence>
<evidence type="ECO:0000313" key="2">
    <source>
        <dbReference type="EMBL" id="KAF9446062.1"/>
    </source>
</evidence>
<dbReference type="Gene3D" id="3.40.50.300">
    <property type="entry name" value="P-loop containing nucleotide triphosphate hydrolases"/>
    <property type="match status" value="1"/>
</dbReference>
<dbReference type="AlphaFoldDB" id="A0A9P6C011"/>
<accession>A0A9P6C011</accession>
<evidence type="ECO:0000313" key="3">
    <source>
        <dbReference type="Proteomes" id="UP000807342"/>
    </source>
</evidence>
<protein>
    <recommendedName>
        <fullName evidence="1">NadR/Ttd14 AAA domain-containing protein</fullName>
    </recommendedName>
</protein>
<reference evidence="2" key="1">
    <citation type="submission" date="2020-11" db="EMBL/GenBank/DDBJ databases">
        <authorList>
            <consortium name="DOE Joint Genome Institute"/>
            <person name="Ahrendt S."/>
            <person name="Riley R."/>
            <person name="Andreopoulos W."/>
            <person name="Labutti K."/>
            <person name="Pangilinan J."/>
            <person name="Ruiz-Duenas F.J."/>
            <person name="Barrasa J.M."/>
            <person name="Sanchez-Garcia M."/>
            <person name="Camarero S."/>
            <person name="Miyauchi S."/>
            <person name="Serrano A."/>
            <person name="Linde D."/>
            <person name="Babiker R."/>
            <person name="Drula E."/>
            <person name="Ayuso-Fernandez I."/>
            <person name="Pacheco R."/>
            <person name="Padilla G."/>
            <person name="Ferreira P."/>
            <person name="Barriuso J."/>
            <person name="Kellner H."/>
            <person name="Castanera R."/>
            <person name="Alfaro M."/>
            <person name="Ramirez L."/>
            <person name="Pisabarro A.G."/>
            <person name="Kuo A."/>
            <person name="Tritt A."/>
            <person name="Lipzen A."/>
            <person name="He G."/>
            <person name="Yan M."/>
            <person name="Ng V."/>
            <person name="Cullen D."/>
            <person name="Martin F."/>
            <person name="Rosso M.-N."/>
            <person name="Henrissat B."/>
            <person name="Hibbett D."/>
            <person name="Martinez A.T."/>
            <person name="Grigoriev I.V."/>
        </authorList>
    </citation>
    <scope>NUCLEOTIDE SEQUENCE</scope>
    <source>
        <strain evidence="2">MF-IS2</strain>
    </source>
</reference>
<dbReference type="InterPro" id="IPR027417">
    <property type="entry name" value="P-loop_NTPase"/>
</dbReference>
<dbReference type="OrthoDB" id="6118920at2759"/>
<dbReference type="SUPFAM" id="SSF52540">
    <property type="entry name" value="P-loop containing nucleoside triphosphate hydrolases"/>
    <property type="match status" value="1"/>
</dbReference>
<comment type="caution">
    <text evidence="2">The sequence shown here is derived from an EMBL/GenBank/DDBJ whole genome shotgun (WGS) entry which is preliminary data.</text>
</comment>
<sequence length="188" mass="21454">MLKKSVYIVGPSSTGKTTLCMAVAKRLGVDEGRTVSEIARNVMRTRGFTRMDIGRLEMQQAILDAILENHEGNSVQPPRIHDRSAIDPVVYAILTATGDEEARRRKEQLFMTEKFQSALEQYRQSVFILLKPVREWITDDGIRFIEDLDKCYEMFGTVLKECGIQFREIGTEVGFLEERVAWLMGLCS</sequence>
<keyword evidence="3" id="KW-1185">Reference proteome</keyword>
<dbReference type="Pfam" id="PF13521">
    <property type="entry name" value="AAA_28"/>
    <property type="match status" value="1"/>
</dbReference>
<gene>
    <name evidence="2" type="ORF">P691DRAFT_733951</name>
</gene>
<organism evidence="2 3">
    <name type="scientific">Macrolepiota fuliginosa MF-IS2</name>
    <dbReference type="NCBI Taxonomy" id="1400762"/>
    <lineage>
        <taxon>Eukaryota</taxon>
        <taxon>Fungi</taxon>
        <taxon>Dikarya</taxon>
        <taxon>Basidiomycota</taxon>
        <taxon>Agaricomycotina</taxon>
        <taxon>Agaricomycetes</taxon>
        <taxon>Agaricomycetidae</taxon>
        <taxon>Agaricales</taxon>
        <taxon>Agaricineae</taxon>
        <taxon>Agaricaceae</taxon>
        <taxon>Macrolepiota</taxon>
    </lineage>
</organism>
<feature type="domain" description="NadR/Ttd14 AAA" evidence="1">
    <location>
        <begin position="6"/>
        <end position="170"/>
    </location>
</feature>
<dbReference type="Proteomes" id="UP000807342">
    <property type="component" value="Unassembled WGS sequence"/>
</dbReference>
<name>A0A9P6C011_9AGAR</name>
<dbReference type="InterPro" id="IPR038727">
    <property type="entry name" value="NadR/Ttd14_AAA_dom"/>
</dbReference>
<proteinExistence type="predicted"/>